<dbReference type="InterPro" id="IPR036955">
    <property type="entry name" value="AP2/ERF_dom_sf"/>
</dbReference>
<evidence type="ECO:0000313" key="8">
    <source>
        <dbReference type="EMBL" id="CAI8609061.1"/>
    </source>
</evidence>
<evidence type="ECO:0000256" key="1">
    <source>
        <dbReference type="ARBA" id="ARBA00004123"/>
    </source>
</evidence>
<evidence type="ECO:0000256" key="2">
    <source>
        <dbReference type="ARBA" id="ARBA00023015"/>
    </source>
</evidence>
<evidence type="ECO:0000256" key="3">
    <source>
        <dbReference type="ARBA" id="ARBA00023125"/>
    </source>
</evidence>
<dbReference type="Proteomes" id="UP001157006">
    <property type="component" value="Chromosome 4"/>
</dbReference>
<comment type="subcellular location">
    <subcellularLocation>
        <location evidence="1">Nucleus</location>
    </subcellularLocation>
</comment>
<keyword evidence="3" id="KW-0238">DNA-binding</keyword>
<evidence type="ECO:0000313" key="9">
    <source>
        <dbReference type="Proteomes" id="UP001157006"/>
    </source>
</evidence>
<evidence type="ECO:0000256" key="5">
    <source>
        <dbReference type="ARBA" id="ARBA00023242"/>
    </source>
</evidence>
<dbReference type="GO" id="GO:0003700">
    <property type="term" value="F:DNA-binding transcription factor activity"/>
    <property type="evidence" value="ECO:0007669"/>
    <property type="project" value="InterPro"/>
</dbReference>
<dbReference type="Gene3D" id="3.30.730.10">
    <property type="entry name" value="AP2/ERF domain"/>
    <property type="match status" value="2"/>
</dbReference>
<dbReference type="GO" id="GO:0003677">
    <property type="term" value="F:DNA binding"/>
    <property type="evidence" value="ECO:0007669"/>
    <property type="project" value="UniProtKB-KW"/>
</dbReference>
<dbReference type="PROSITE" id="PS51032">
    <property type="entry name" value="AP2_ERF"/>
    <property type="match status" value="2"/>
</dbReference>
<dbReference type="PANTHER" id="PTHR32467:SF222">
    <property type="entry name" value="AP2-LIKE ETHYLENE-RESPONSIVE TRANSCRIPTION FACTOR AIL7"/>
    <property type="match status" value="1"/>
</dbReference>
<evidence type="ECO:0000256" key="6">
    <source>
        <dbReference type="SAM" id="MobiDB-lite"/>
    </source>
</evidence>
<keyword evidence="2" id="KW-0805">Transcription regulation</keyword>
<evidence type="ECO:0000259" key="7">
    <source>
        <dbReference type="PROSITE" id="PS51032"/>
    </source>
</evidence>
<dbReference type="PRINTS" id="PR00367">
    <property type="entry name" value="ETHRSPELEMNT"/>
</dbReference>
<feature type="domain" description="AP2/ERF" evidence="7">
    <location>
        <begin position="213"/>
        <end position="271"/>
    </location>
</feature>
<dbReference type="PANTHER" id="PTHR32467">
    <property type="entry name" value="AP2-LIKE ETHYLENE-RESPONSIVE TRANSCRIPTION FACTOR"/>
    <property type="match status" value="1"/>
</dbReference>
<feature type="region of interest" description="Disordered" evidence="6">
    <location>
        <begin position="286"/>
        <end position="316"/>
    </location>
</feature>
<keyword evidence="5" id="KW-0539">Nucleus</keyword>
<name>A0AAV1AFH5_VICFA</name>
<keyword evidence="9" id="KW-1185">Reference proteome</keyword>
<accession>A0AAV1AFH5</accession>
<sequence length="381" mass="42213">MDSSQNKMQEMENLAEENPNSFSVDDCSLASLFFNDELYPKSIDELLAVSTTVNNFASELNGSESNNETRSIGTTELGDSSKDAIALISEKSPVAVDCDSSKNTTHNSAKQTSIYRGVSRHKWTGKFEANLWDNSSKLEGRVKKGRQGAYDSEKNAARTYDLAALKYWGPTATINFRVSDYAKELEEMKHVGKQEYITSLRRESNGFSRGTSKYRGVTRHRRSGKWQARIGRVAENKDLYLGLFEIQEEAAEAYDIAALKYKGANAVTNFDSSIYDMESISKNPIPVGRAAKRSKPSKKSEKKAPTSSAGQPHCTNVNSDVNFPPIAPIPYFPCSPFQYFHPPTNAERGTAESSKTTTNAGAILNTMTAAAESFLWPNQFY</sequence>
<reference evidence="8 9" key="1">
    <citation type="submission" date="2023-01" db="EMBL/GenBank/DDBJ databases">
        <authorList>
            <person name="Kreplak J."/>
        </authorList>
    </citation>
    <scope>NUCLEOTIDE SEQUENCE [LARGE SCALE GENOMIC DNA]</scope>
</reference>
<dbReference type="CDD" id="cd00018">
    <property type="entry name" value="AP2"/>
    <property type="match status" value="2"/>
</dbReference>
<evidence type="ECO:0000256" key="4">
    <source>
        <dbReference type="ARBA" id="ARBA00023163"/>
    </source>
</evidence>
<feature type="domain" description="AP2/ERF" evidence="7">
    <location>
        <begin position="114"/>
        <end position="177"/>
    </location>
</feature>
<dbReference type="AlphaFoldDB" id="A0AAV1AFH5"/>
<dbReference type="EMBL" id="OX451739">
    <property type="protein sequence ID" value="CAI8609061.1"/>
    <property type="molecule type" value="Genomic_DNA"/>
</dbReference>
<keyword evidence="4" id="KW-0804">Transcription</keyword>
<dbReference type="InterPro" id="IPR016177">
    <property type="entry name" value="DNA-bd_dom_sf"/>
</dbReference>
<dbReference type="InterPro" id="IPR001471">
    <property type="entry name" value="AP2/ERF_dom"/>
</dbReference>
<dbReference type="SUPFAM" id="SSF54171">
    <property type="entry name" value="DNA-binding domain"/>
    <property type="match status" value="2"/>
</dbReference>
<dbReference type="SMART" id="SM00380">
    <property type="entry name" value="AP2"/>
    <property type="match status" value="2"/>
</dbReference>
<dbReference type="GO" id="GO:0005634">
    <property type="term" value="C:nucleus"/>
    <property type="evidence" value="ECO:0007669"/>
    <property type="project" value="UniProtKB-SubCell"/>
</dbReference>
<feature type="region of interest" description="Disordered" evidence="6">
    <location>
        <begin position="1"/>
        <end position="20"/>
    </location>
</feature>
<protein>
    <recommendedName>
        <fullName evidence="7">AP2/ERF domain-containing protein</fullName>
    </recommendedName>
</protein>
<dbReference type="Pfam" id="PF00847">
    <property type="entry name" value="AP2"/>
    <property type="match status" value="1"/>
</dbReference>
<gene>
    <name evidence="8" type="ORF">VFH_IV114960</name>
</gene>
<organism evidence="8 9">
    <name type="scientific">Vicia faba</name>
    <name type="common">Broad bean</name>
    <name type="synonym">Faba vulgaris</name>
    <dbReference type="NCBI Taxonomy" id="3906"/>
    <lineage>
        <taxon>Eukaryota</taxon>
        <taxon>Viridiplantae</taxon>
        <taxon>Streptophyta</taxon>
        <taxon>Embryophyta</taxon>
        <taxon>Tracheophyta</taxon>
        <taxon>Spermatophyta</taxon>
        <taxon>Magnoliopsida</taxon>
        <taxon>eudicotyledons</taxon>
        <taxon>Gunneridae</taxon>
        <taxon>Pentapetalae</taxon>
        <taxon>rosids</taxon>
        <taxon>fabids</taxon>
        <taxon>Fabales</taxon>
        <taxon>Fabaceae</taxon>
        <taxon>Papilionoideae</taxon>
        <taxon>50 kb inversion clade</taxon>
        <taxon>NPAAA clade</taxon>
        <taxon>Hologalegina</taxon>
        <taxon>IRL clade</taxon>
        <taxon>Fabeae</taxon>
        <taxon>Vicia</taxon>
    </lineage>
</organism>
<proteinExistence type="predicted"/>